<dbReference type="PANTHER" id="PTHR34106">
    <property type="entry name" value="GLYCOSIDASE"/>
    <property type="match status" value="1"/>
</dbReference>
<dbReference type="Pfam" id="PF04041">
    <property type="entry name" value="Glyco_hydro_130"/>
    <property type="match status" value="1"/>
</dbReference>
<evidence type="ECO:0000313" key="5">
    <source>
        <dbReference type="Proteomes" id="UP000199403"/>
    </source>
</evidence>
<dbReference type="PANTHER" id="PTHR34106:SF4">
    <property type="entry name" value="BLL5143 PROTEIN"/>
    <property type="match status" value="1"/>
</dbReference>
<accession>A0A1H6VZD3</accession>
<dbReference type="CDD" id="cd18613">
    <property type="entry name" value="GH130"/>
    <property type="match status" value="1"/>
</dbReference>
<dbReference type="InterPro" id="IPR023296">
    <property type="entry name" value="Glyco_hydro_beta-prop_sf"/>
</dbReference>
<dbReference type="AlphaFoldDB" id="A0A1H6VZD3"/>
<dbReference type="GO" id="GO:0016757">
    <property type="term" value="F:glycosyltransferase activity"/>
    <property type="evidence" value="ECO:0007669"/>
    <property type="project" value="UniProtKB-KW"/>
</dbReference>
<keyword evidence="5" id="KW-1185">Reference proteome</keyword>
<dbReference type="EMBL" id="FNZH01000002">
    <property type="protein sequence ID" value="SEJ05395.1"/>
    <property type="molecule type" value="Genomic_DNA"/>
</dbReference>
<dbReference type="GO" id="GO:0016787">
    <property type="term" value="F:hydrolase activity"/>
    <property type="evidence" value="ECO:0007669"/>
    <property type="project" value="UniProtKB-KW"/>
</dbReference>
<keyword evidence="2" id="KW-0808">Transferase</keyword>
<name>A0A1H6VZD3_9BACT</name>
<dbReference type="OrthoDB" id="9775877at2"/>
<protein>
    <submittedName>
        <fullName evidence="4">Predicted glycosyl hydrolase, GH43/DUF377 family</fullName>
    </submittedName>
</protein>
<dbReference type="SUPFAM" id="SSF75005">
    <property type="entry name" value="Arabinanase/levansucrase/invertase"/>
    <property type="match status" value="1"/>
</dbReference>
<dbReference type="Gene3D" id="2.115.10.20">
    <property type="entry name" value="Glycosyl hydrolase domain, family 43"/>
    <property type="match status" value="1"/>
</dbReference>
<proteinExistence type="inferred from homology"/>
<sequence length="497" mass="57006">MYDRSFNKPMVKRTRIKIVRNTSRVITRAHIPEIHRIPKIIDRVQKMTEAKAEELLFHINQHFIGRHKNIEAIYTRNFGKVAHYLDEDFSLSHTRQLLIGAFFTMEYSIESAALFNPSIVPHPNQEGLPEGSIRFIMSLRATGEGHISSIVFRSGTIKADCTFLINPVSEFVDTPRIRHDQSYDRHLFQLKLENMHAWNETSVRIFEGLDNLFSFNELKNRINAVQLNTERAFDTEAVKNIAWLADSNYFIKFEEKHDISEHVIFPLSANESRGIEDARFVKFYTDTDSFTYYATYTAYNGVCILPQLLETKDFINFDIITLNGKAVQNKGMALFPRKIHGKYAMLSRVDGENNYIMFSDHLHFWDEAILLQEPELPWEFFQIGNCGSPIEINEGWLVLTHGVGAMRQYFIGAMLLDLNDPTKIIARLEEPLLTPNEEEREGYVPNVVYSCGALIHNNVLVIPYAMSDITSGIATVPVPELLACMTPCGEDGKPTQM</sequence>
<dbReference type="InterPro" id="IPR007184">
    <property type="entry name" value="Mannoside_phosphorylase"/>
</dbReference>
<keyword evidence="1" id="KW-0328">Glycosyltransferase</keyword>
<evidence type="ECO:0000256" key="3">
    <source>
        <dbReference type="ARBA" id="ARBA00024356"/>
    </source>
</evidence>
<dbReference type="STRING" id="1416801.SAMN05192553_102148"/>
<dbReference type="Proteomes" id="UP000199403">
    <property type="component" value="Unassembled WGS sequence"/>
</dbReference>
<gene>
    <name evidence="4" type="ORF">SAMN05192553_102148</name>
</gene>
<evidence type="ECO:0000256" key="2">
    <source>
        <dbReference type="ARBA" id="ARBA00022679"/>
    </source>
</evidence>
<organism evidence="4 5">
    <name type="scientific">Cyclobacterium xiamenense</name>
    <dbReference type="NCBI Taxonomy" id="1297121"/>
    <lineage>
        <taxon>Bacteria</taxon>
        <taxon>Pseudomonadati</taxon>
        <taxon>Bacteroidota</taxon>
        <taxon>Cytophagia</taxon>
        <taxon>Cytophagales</taxon>
        <taxon>Cyclobacteriaceae</taxon>
        <taxon>Cyclobacterium</taxon>
    </lineage>
</organism>
<keyword evidence="4" id="KW-0378">Hydrolase</keyword>
<evidence type="ECO:0000313" key="4">
    <source>
        <dbReference type="EMBL" id="SEJ05395.1"/>
    </source>
</evidence>
<evidence type="ECO:0000256" key="1">
    <source>
        <dbReference type="ARBA" id="ARBA00022676"/>
    </source>
</evidence>
<reference evidence="5" key="1">
    <citation type="submission" date="2016-10" db="EMBL/GenBank/DDBJ databases">
        <authorList>
            <person name="Varghese N."/>
            <person name="Submissions S."/>
        </authorList>
    </citation>
    <scope>NUCLEOTIDE SEQUENCE [LARGE SCALE GENOMIC DNA]</scope>
    <source>
        <strain evidence="5">IBRC-M 10761</strain>
    </source>
</reference>
<comment type="similarity">
    <text evidence="3">Belongs to the glycosyl hydrolase 130 family.</text>
</comment>